<comment type="caution">
    <text evidence="1">The sequence shown here is derived from an EMBL/GenBank/DDBJ whole genome shotgun (WGS) entry which is preliminary data.</text>
</comment>
<proteinExistence type="predicted"/>
<dbReference type="EMBL" id="NJBO01000001">
    <property type="protein sequence ID" value="TKJ44226.1"/>
    <property type="molecule type" value="Genomic_DNA"/>
</dbReference>
<protein>
    <submittedName>
        <fullName evidence="1">Uncharacterized protein</fullName>
    </submittedName>
</protein>
<evidence type="ECO:0000313" key="2">
    <source>
        <dbReference type="Proteomes" id="UP000317778"/>
    </source>
</evidence>
<name>A0A532VAK3_UNCT6</name>
<accession>A0A532VAK3</accession>
<reference evidence="1 2" key="1">
    <citation type="submission" date="2017-06" db="EMBL/GenBank/DDBJ databases">
        <title>Novel microbial phyla capable of carbon fixation and sulfur reduction in deep-sea sediments.</title>
        <authorList>
            <person name="Huang J."/>
            <person name="Baker B."/>
            <person name="Wang Y."/>
        </authorList>
    </citation>
    <scope>NUCLEOTIDE SEQUENCE [LARGE SCALE GENOMIC DNA]</scope>
    <source>
        <strain evidence="1">B3_TA06</strain>
    </source>
</reference>
<dbReference type="Proteomes" id="UP000317778">
    <property type="component" value="Unassembled WGS sequence"/>
</dbReference>
<evidence type="ECO:0000313" key="1">
    <source>
        <dbReference type="EMBL" id="TKJ44226.1"/>
    </source>
</evidence>
<sequence>MLVKNWSEVTRKLDTRNVCRVGRKGDGASTSLLSLRGCRRHPKLRRTTLAEFRRANEGSNLIRLSESNEIATLPRFLWRRTVGRNDGVGEVNHIMFQDGVDLECNNRVVAAMT</sequence>
<gene>
    <name evidence="1" type="ORF">CEE36_00340</name>
</gene>
<organism evidence="1 2">
    <name type="scientific">candidate division TA06 bacterium B3_TA06</name>
    <dbReference type="NCBI Taxonomy" id="2012487"/>
    <lineage>
        <taxon>Bacteria</taxon>
        <taxon>Bacteria division TA06</taxon>
    </lineage>
</organism>
<dbReference type="AlphaFoldDB" id="A0A532VAK3"/>